<name>A0A8J3IK32_9CHLR</name>
<evidence type="ECO:0000259" key="1">
    <source>
        <dbReference type="PROSITE" id="PS50995"/>
    </source>
</evidence>
<dbReference type="PANTHER" id="PTHR33164:SF104">
    <property type="entry name" value="TRANSCRIPTIONAL REGULATORY PROTEIN"/>
    <property type="match status" value="1"/>
</dbReference>
<dbReference type="InterPro" id="IPR039422">
    <property type="entry name" value="MarR/SlyA-like"/>
</dbReference>
<accession>A0A8J3IK32</accession>
<reference evidence="2" key="1">
    <citation type="submission" date="2020-10" db="EMBL/GenBank/DDBJ databases">
        <title>Taxonomic study of unclassified bacteria belonging to the class Ktedonobacteria.</title>
        <authorList>
            <person name="Yabe S."/>
            <person name="Wang C.M."/>
            <person name="Zheng Y."/>
            <person name="Sakai Y."/>
            <person name="Cavaletti L."/>
            <person name="Monciardini P."/>
            <person name="Donadio S."/>
        </authorList>
    </citation>
    <scope>NUCLEOTIDE SEQUENCE</scope>
    <source>
        <strain evidence="2">ID150040</strain>
    </source>
</reference>
<gene>
    <name evidence="2" type="ORF">KSF_070670</name>
</gene>
<feature type="domain" description="HTH marR-type" evidence="1">
    <location>
        <begin position="9"/>
        <end position="141"/>
    </location>
</feature>
<dbReference type="InterPro" id="IPR000835">
    <property type="entry name" value="HTH_MarR-typ"/>
</dbReference>
<evidence type="ECO:0000313" key="3">
    <source>
        <dbReference type="Proteomes" id="UP000597444"/>
    </source>
</evidence>
<evidence type="ECO:0000313" key="2">
    <source>
        <dbReference type="EMBL" id="GHO97019.1"/>
    </source>
</evidence>
<protein>
    <recommendedName>
        <fullName evidence="1">HTH marR-type domain-containing protein</fullName>
    </recommendedName>
</protein>
<dbReference type="Gene3D" id="1.10.10.10">
    <property type="entry name" value="Winged helix-like DNA-binding domain superfamily/Winged helix DNA-binding domain"/>
    <property type="match status" value="1"/>
</dbReference>
<dbReference type="InterPro" id="IPR036390">
    <property type="entry name" value="WH_DNA-bd_sf"/>
</dbReference>
<proteinExistence type="predicted"/>
<keyword evidence="3" id="KW-1185">Reference proteome</keyword>
<dbReference type="SUPFAM" id="SSF46785">
    <property type="entry name" value="Winged helix' DNA-binding domain"/>
    <property type="match status" value="1"/>
</dbReference>
<sequence>MPGENDVTPEEVLKLIFSYSYALQKGAFMEWWGLELTLAQVKVLFTLALEDHVAIGKIAENLGIGQPTASHLVDRLVQAGLAERVENPSDRRYTLAQLTIAGRELIQRLRQGRLERIQGWLSQLNQEDLAALCQGLKALLRIAQVEDCPGATTLSAEK</sequence>
<dbReference type="PROSITE" id="PS50995">
    <property type="entry name" value="HTH_MARR_2"/>
    <property type="match status" value="1"/>
</dbReference>
<dbReference type="CDD" id="cd00090">
    <property type="entry name" value="HTH_ARSR"/>
    <property type="match status" value="1"/>
</dbReference>
<dbReference type="InterPro" id="IPR011991">
    <property type="entry name" value="ArsR-like_HTH"/>
</dbReference>
<comment type="caution">
    <text evidence="2">The sequence shown here is derived from an EMBL/GenBank/DDBJ whole genome shotgun (WGS) entry which is preliminary data.</text>
</comment>
<dbReference type="InterPro" id="IPR036388">
    <property type="entry name" value="WH-like_DNA-bd_sf"/>
</dbReference>
<dbReference type="Proteomes" id="UP000597444">
    <property type="component" value="Unassembled WGS sequence"/>
</dbReference>
<dbReference type="GO" id="GO:0003700">
    <property type="term" value="F:DNA-binding transcription factor activity"/>
    <property type="evidence" value="ECO:0007669"/>
    <property type="project" value="InterPro"/>
</dbReference>
<dbReference type="RefSeq" id="WP_220207607.1">
    <property type="nucleotide sequence ID" value="NZ_BNJK01000001.1"/>
</dbReference>
<dbReference type="EMBL" id="BNJK01000001">
    <property type="protein sequence ID" value="GHO97019.1"/>
    <property type="molecule type" value="Genomic_DNA"/>
</dbReference>
<dbReference type="GO" id="GO:0006950">
    <property type="term" value="P:response to stress"/>
    <property type="evidence" value="ECO:0007669"/>
    <property type="project" value="TreeGrafter"/>
</dbReference>
<dbReference type="SMART" id="SM00347">
    <property type="entry name" value="HTH_MARR"/>
    <property type="match status" value="1"/>
</dbReference>
<organism evidence="2 3">
    <name type="scientific">Reticulibacter mediterranei</name>
    <dbReference type="NCBI Taxonomy" id="2778369"/>
    <lineage>
        <taxon>Bacteria</taxon>
        <taxon>Bacillati</taxon>
        <taxon>Chloroflexota</taxon>
        <taxon>Ktedonobacteria</taxon>
        <taxon>Ktedonobacterales</taxon>
        <taxon>Reticulibacteraceae</taxon>
        <taxon>Reticulibacter</taxon>
    </lineage>
</organism>
<dbReference type="AlphaFoldDB" id="A0A8J3IK32"/>
<dbReference type="Pfam" id="PF01047">
    <property type="entry name" value="MarR"/>
    <property type="match status" value="1"/>
</dbReference>
<dbReference type="PANTHER" id="PTHR33164">
    <property type="entry name" value="TRANSCRIPTIONAL REGULATOR, MARR FAMILY"/>
    <property type="match status" value="1"/>
</dbReference>